<reference evidence="3 4" key="1">
    <citation type="submission" date="2018-07" db="EMBL/GenBank/DDBJ databases">
        <title>Genome sequences of Haloplanus sp. CBA1112.</title>
        <authorList>
            <person name="Kim Y.B."/>
            <person name="Roh S.W."/>
        </authorList>
    </citation>
    <scope>NUCLEOTIDE SEQUENCE [LARGE SCALE GENOMIC DNA]</scope>
    <source>
        <strain evidence="3 4">CBA1112</strain>
    </source>
</reference>
<dbReference type="Gene3D" id="1.10.10.10">
    <property type="entry name" value="Winged helix-like DNA-binding domain superfamily/Winged helix DNA-binding domain"/>
    <property type="match status" value="1"/>
</dbReference>
<dbReference type="Proteomes" id="UP000253273">
    <property type="component" value="Chromosome"/>
</dbReference>
<dbReference type="KEGG" id="haj:DU500_14020"/>
<dbReference type="PANTHER" id="PTHR33238:SF7">
    <property type="entry name" value="IRON-DEPENDENT TRANSCRIPTIONAL REGULATOR"/>
    <property type="match status" value="1"/>
</dbReference>
<accession>A0A345EF94</accession>
<dbReference type="InterPro" id="IPR022687">
    <property type="entry name" value="HTH_DTXR"/>
</dbReference>
<dbReference type="EMBL" id="CP031148">
    <property type="protein sequence ID" value="AXG10866.1"/>
    <property type="molecule type" value="Genomic_DNA"/>
</dbReference>
<dbReference type="KEGG" id="haq:DU484_13990"/>
<dbReference type="OrthoDB" id="266552at2157"/>
<reference evidence="2 5" key="2">
    <citation type="submission" date="2018-07" db="EMBL/GenBank/DDBJ databases">
        <title>Genome sequences of Haloplanus sp. CBA1113.</title>
        <authorList>
            <person name="Kim Y.B."/>
            <person name="Roh S.W."/>
        </authorList>
    </citation>
    <scope>NUCLEOTIDE SEQUENCE [LARGE SCALE GENOMIC DNA]</scope>
    <source>
        <strain evidence="2 5">CBA1113</strain>
    </source>
</reference>
<dbReference type="InterPro" id="IPR036390">
    <property type="entry name" value="WH_DNA-bd_sf"/>
</dbReference>
<dbReference type="InterPro" id="IPR022689">
    <property type="entry name" value="Iron_dep_repressor"/>
</dbReference>
<name>A0A345E5H9_9EURY</name>
<proteinExistence type="predicted"/>
<keyword evidence="5" id="KW-1185">Reference proteome</keyword>
<dbReference type="GO" id="GO:0046914">
    <property type="term" value="F:transition metal ion binding"/>
    <property type="evidence" value="ECO:0007669"/>
    <property type="project" value="InterPro"/>
</dbReference>
<dbReference type="Pfam" id="PF01325">
    <property type="entry name" value="Fe_dep_repress"/>
    <property type="match status" value="1"/>
</dbReference>
<dbReference type="PROSITE" id="PS50944">
    <property type="entry name" value="HTH_DTXR"/>
    <property type="match status" value="1"/>
</dbReference>
<dbReference type="GO" id="GO:0003700">
    <property type="term" value="F:DNA-binding transcription factor activity"/>
    <property type="evidence" value="ECO:0007669"/>
    <property type="project" value="InterPro"/>
</dbReference>
<dbReference type="RefSeq" id="WP_114586578.1">
    <property type="nucleotide sequence ID" value="NZ_CP031148.1"/>
</dbReference>
<dbReference type="InterPro" id="IPR050536">
    <property type="entry name" value="DtxR_MntR_Metal-Reg"/>
</dbReference>
<feature type="domain" description="HTH dtxR-type" evidence="1">
    <location>
        <begin position="1"/>
        <end position="62"/>
    </location>
</feature>
<accession>A0A345E5H9</accession>
<evidence type="ECO:0000259" key="1">
    <source>
        <dbReference type="PROSITE" id="PS50944"/>
    </source>
</evidence>
<dbReference type="SMART" id="SM00529">
    <property type="entry name" value="HTH_DTXR"/>
    <property type="match status" value="1"/>
</dbReference>
<dbReference type="GeneID" id="37288110"/>
<dbReference type="SUPFAM" id="SSF46785">
    <property type="entry name" value="Winged helix' DNA-binding domain"/>
    <property type="match status" value="1"/>
</dbReference>
<organism evidence="2 5">
    <name type="scientific">Haloplanus rubicundus</name>
    <dbReference type="NCBI Taxonomy" id="1547898"/>
    <lineage>
        <taxon>Archaea</taxon>
        <taxon>Methanobacteriati</taxon>
        <taxon>Methanobacteriota</taxon>
        <taxon>Stenosarchaea group</taxon>
        <taxon>Halobacteria</taxon>
        <taxon>Halobacteriales</taxon>
        <taxon>Haloferacaceae</taxon>
        <taxon>Haloplanus</taxon>
    </lineage>
</organism>
<dbReference type="EMBL" id="CP031150">
    <property type="protein sequence ID" value="AXG07451.1"/>
    <property type="molecule type" value="Genomic_DNA"/>
</dbReference>
<sequence>MTGTPQYLLVLYRAERHGNVPVPPGTVADAVGRSPAATTEMLQRLDERGLVAHEPYDGAALTAEGRERAADLYGTYVTLSRFFDEVLDLPDHEREAMTLVGAISPTVVDRLATTLLDADAASADDRPDSPRQ</sequence>
<evidence type="ECO:0000313" key="5">
    <source>
        <dbReference type="Proteomes" id="UP000253273"/>
    </source>
</evidence>
<evidence type="ECO:0000313" key="3">
    <source>
        <dbReference type="EMBL" id="AXG10866.1"/>
    </source>
</evidence>
<protein>
    <submittedName>
        <fullName evidence="2">Metal-dependent transcriptional regulator</fullName>
    </submittedName>
</protein>
<dbReference type="InterPro" id="IPR036388">
    <property type="entry name" value="WH-like_DNA-bd_sf"/>
</dbReference>
<dbReference type="Proteomes" id="UP000252985">
    <property type="component" value="Chromosome"/>
</dbReference>
<gene>
    <name evidence="3" type="ORF">DU484_13990</name>
    <name evidence="2" type="ORF">DU500_14020</name>
</gene>
<dbReference type="PANTHER" id="PTHR33238">
    <property type="entry name" value="IRON (METAL) DEPENDENT REPRESSOR, DTXR FAMILY"/>
    <property type="match status" value="1"/>
</dbReference>
<dbReference type="AlphaFoldDB" id="A0A345E5H9"/>
<evidence type="ECO:0000313" key="2">
    <source>
        <dbReference type="EMBL" id="AXG07451.1"/>
    </source>
</evidence>
<evidence type="ECO:0000313" key="4">
    <source>
        <dbReference type="Proteomes" id="UP000252985"/>
    </source>
</evidence>
<dbReference type="GO" id="GO:0003677">
    <property type="term" value="F:DNA binding"/>
    <property type="evidence" value="ECO:0007669"/>
    <property type="project" value="InterPro"/>
</dbReference>